<dbReference type="InterPro" id="IPR013120">
    <property type="entry name" value="FAR_NAD-bd"/>
</dbReference>
<keyword evidence="5" id="KW-1185">Reference proteome</keyword>
<dbReference type="PANTHER" id="PTHR44845:SF6">
    <property type="entry name" value="BETA-ALANINE-ACTIVATING ENZYME"/>
    <property type="match status" value="1"/>
</dbReference>
<evidence type="ECO:0000256" key="1">
    <source>
        <dbReference type="ARBA" id="ARBA00022450"/>
    </source>
</evidence>
<dbReference type="AlphaFoldDB" id="W6Y9L4"/>
<dbReference type="PANTHER" id="PTHR44845">
    <property type="entry name" value="CARRIER DOMAIN-CONTAINING PROTEIN"/>
    <property type="match status" value="1"/>
</dbReference>
<evidence type="ECO:0000259" key="3">
    <source>
        <dbReference type="Pfam" id="PF07993"/>
    </source>
</evidence>
<dbReference type="EMBL" id="KI964876">
    <property type="protein sequence ID" value="EUC27796.1"/>
    <property type="molecule type" value="Genomic_DNA"/>
</dbReference>
<dbReference type="Gene3D" id="3.40.50.720">
    <property type="entry name" value="NAD(P)-binding Rossmann-like Domain"/>
    <property type="match status" value="1"/>
</dbReference>
<keyword evidence="2" id="KW-0597">Phosphoprotein</keyword>
<dbReference type="OrthoDB" id="416786at2759"/>
<dbReference type="Proteomes" id="UP000053841">
    <property type="component" value="Unassembled WGS sequence"/>
</dbReference>
<accession>W6Y9L4</accession>
<dbReference type="STRING" id="930089.W6Y9L4"/>
<name>W6Y9L4_COCC2</name>
<evidence type="ECO:0000313" key="4">
    <source>
        <dbReference type="EMBL" id="EUC27796.1"/>
    </source>
</evidence>
<dbReference type="GeneID" id="19144167"/>
<evidence type="ECO:0000313" key="5">
    <source>
        <dbReference type="Proteomes" id="UP000053841"/>
    </source>
</evidence>
<dbReference type="Pfam" id="PF07993">
    <property type="entry name" value="NAD_binding_4"/>
    <property type="match status" value="1"/>
</dbReference>
<sequence length="243" mass="26667">MAKRIDPESNVQPDSKSDVDWIAETNVPDTIQQSLPSAKPVTVFKPRVIALTGATGFMGQAYLRALLSDPEVQTVHCIAVRLGSARTKQLLSQPASILRHQKVKIYEGDLAEPSFGLDETAITSIFGTANCIIHNGADTSHMKSYPSIRRTNFGSTQEIIKMCLSKNVQRMIPIHYISTGSIWSSSGLDIANETSAAAHPPRRRFSTGYTDLSGRFAYIAPQVSNQTMQRMQGAQKTPKQPHI</sequence>
<reference evidence="4 5" key="1">
    <citation type="journal article" date="2013" name="PLoS Genet.">
        <title>Comparative genome structure, secondary metabolite, and effector coding capacity across Cochliobolus pathogens.</title>
        <authorList>
            <person name="Condon B.J."/>
            <person name="Leng Y."/>
            <person name="Wu D."/>
            <person name="Bushley K.E."/>
            <person name="Ohm R.A."/>
            <person name="Otillar R."/>
            <person name="Martin J."/>
            <person name="Schackwitz W."/>
            <person name="Grimwood J."/>
            <person name="MohdZainudin N."/>
            <person name="Xue C."/>
            <person name="Wang R."/>
            <person name="Manning V.A."/>
            <person name="Dhillon B."/>
            <person name="Tu Z.J."/>
            <person name="Steffenson B.J."/>
            <person name="Salamov A."/>
            <person name="Sun H."/>
            <person name="Lowry S."/>
            <person name="LaButti K."/>
            <person name="Han J."/>
            <person name="Copeland A."/>
            <person name="Lindquist E."/>
            <person name="Barry K."/>
            <person name="Schmutz J."/>
            <person name="Baker S.E."/>
            <person name="Ciuffetti L.M."/>
            <person name="Grigoriev I.V."/>
            <person name="Zhong S."/>
            <person name="Turgeon B.G."/>
        </authorList>
    </citation>
    <scope>NUCLEOTIDE SEQUENCE [LARGE SCALE GENOMIC DNA]</scope>
    <source>
        <strain evidence="4 5">26-R-13</strain>
    </source>
</reference>
<keyword evidence="1" id="KW-0596">Phosphopantetheine</keyword>
<dbReference type="InterPro" id="IPR036291">
    <property type="entry name" value="NAD(P)-bd_dom_sf"/>
</dbReference>
<dbReference type="RefSeq" id="XP_007717902.1">
    <property type="nucleotide sequence ID" value="XM_007719712.1"/>
</dbReference>
<dbReference type="HOGENOM" id="CLU_099902_0_0_1"/>
<dbReference type="SUPFAM" id="SSF51735">
    <property type="entry name" value="NAD(P)-binding Rossmann-fold domains"/>
    <property type="match status" value="1"/>
</dbReference>
<feature type="domain" description="Thioester reductase (TE)" evidence="3">
    <location>
        <begin position="51"/>
        <end position="188"/>
    </location>
</feature>
<protein>
    <recommendedName>
        <fullName evidence="3">Thioester reductase (TE) domain-containing protein</fullName>
    </recommendedName>
</protein>
<dbReference type="KEGG" id="bze:COCCADRAFT_110767"/>
<dbReference type="eggNOG" id="KOG1178">
    <property type="taxonomic scope" value="Eukaryota"/>
</dbReference>
<organism evidence="4 5">
    <name type="scientific">Cochliobolus carbonum (strain 26-R-13)</name>
    <name type="common">Maize leaf spot fungus</name>
    <name type="synonym">Bipolaris zeicola</name>
    <dbReference type="NCBI Taxonomy" id="930089"/>
    <lineage>
        <taxon>Eukaryota</taxon>
        <taxon>Fungi</taxon>
        <taxon>Dikarya</taxon>
        <taxon>Ascomycota</taxon>
        <taxon>Pezizomycotina</taxon>
        <taxon>Dothideomycetes</taxon>
        <taxon>Pleosporomycetidae</taxon>
        <taxon>Pleosporales</taxon>
        <taxon>Pleosporineae</taxon>
        <taxon>Pleosporaceae</taxon>
        <taxon>Bipolaris</taxon>
    </lineage>
</organism>
<evidence type="ECO:0000256" key="2">
    <source>
        <dbReference type="ARBA" id="ARBA00022553"/>
    </source>
</evidence>
<gene>
    <name evidence="4" type="ORF">COCCADRAFT_110767</name>
</gene>
<proteinExistence type="predicted"/>